<dbReference type="Pfam" id="PF00881">
    <property type="entry name" value="Nitroreductase"/>
    <property type="match status" value="1"/>
</dbReference>
<dbReference type="EMBL" id="LLXZ01000049">
    <property type="protein sequence ID" value="KRR11307.1"/>
    <property type="molecule type" value="Genomic_DNA"/>
</dbReference>
<evidence type="ECO:0000259" key="1">
    <source>
        <dbReference type="Pfam" id="PF00881"/>
    </source>
</evidence>
<dbReference type="PANTHER" id="PTHR23026">
    <property type="entry name" value="NADPH NITROREDUCTASE"/>
    <property type="match status" value="1"/>
</dbReference>
<gene>
    <name evidence="2" type="ORF">CQ12_05040</name>
</gene>
<protein>
    <submittedName>
        <fullName evidence="2">5,6-dimethylbenzimidazole synthase</fullName>
    </submittedName>
</protein>
<dbReference type="InterPro" id="IPR000415">
    <property type="entry name" value="Nitroreductase-like"/>
</dbReference>
<dbReference type="Proteomes" id="UP000050863">
    <property type="component" value="Unassembled WGS sequence"/>
</dbReference>
<dbReference type="InterPro" id="IPR050627">
    <property type="entry name" value="Nitroreductase/BluB"/>
</dbReference>
<dbReference type="InterPro" id="IPR029479">
    <property type="entry name" value="Nitroreductase"/>
</dbReference>
<dbReference type="SUPFAM" id="SSF55469">
    <property type="entry name" value="FMN-dependent nitroreductase-like"/>
    <property type="match status" value="1"/>
</dbReference>
<evidence type="ECO:0000313" key="2">
    <source>
        <dbReference type="EMBL" id="KRR11307.1"/>
    </source>
</evidence>
<name>A0A0R3LUA3_9BRAD</name>
<dbReference type="STRING" id="280332.CQ12_05040"/>
<keyword evidence="3" id="KW-1185">Reference proteome</keyword>
<dbReference type="NCBIfam" id="TIGR02476">
    <property type="entry name" value="BluB"/>
    <property type="match status" value="1"/>
</dbReference>
<accession>A0A0R3LUA3</accession>
<dbReference type="PANTHER" id="PTHR23026:SF123">
    <property type="entry name" value="NAD(P)H NITROREDUCTASE RV3131-RELATED"/>
    <property type="match status" value="1"/>
</dbReference>
<dbReference type="InterPro" id="IPR012825">
    <property type="entry name" value="BluB"/>
</dbReference>
<dbReference type="AlphaFoldDB" id="A0A0R3LUA3"/>
<organism evidence="2 3">
    <name type="scientific">Bradyrhizobium jicamae</name>
    <dbReference type="NCBI Taxonomy" id="280332"/>
    <lineage>
        <taxon>Bacteria</taxon>
        <taxon>Pseudomonadati</taxon>
        <taxon>Pseudomonadota</taxon>
        <taxon>Alphaproteobacteria</taxon>
        <taxon>Hyphomicrobiales</taxon>
        <taxon>Nitrobacteraceae</taxon>
        <taxon>Bradyrhizobium</taxon>
    </lineage>
</organism>
<proteinExistence type="predicted"/>
<dbReference type="GO" id="GO:0016491">
    <property type="term" value="F:oxidoreductase activity"/>
    <property type="evidence" value="ECO:0007669"/>
    <property type="project" value="InterPro"/>
</dbReference>
<comment type="caution">
    <text evidence="2">The sequence shown here is derived from an EMBL/GenBank/DDBJ whole genome shotgun (WGS) entry which is preliminary data.</text>
</comment>
<reference evidence="2 3" key="1">
    <citation type="submission" date="2014-03" db="EMBL/GenBank/DDBJ databases">
        <title>Bradyrhizobium valentinum sp. nov., isolated from effective nodules of Lupinus mariae-josephae, a lupine endemic of basic-lime soils in Eastern Spain.</title>
        <authorList>
            <person name="Duran D."/>
            <person name="Rey L."/>
            <person name="Navarro A."/>
            <person name="Busquets A."/>
            <person name="Imperial J."/>
            <person name="Ruiz-Argueso T."/>
        </authorList>
    </citation>
    <scope>NUCLEOTIDE SEQUENCE [LARGE SCALE GENOMIC DNA]</scope>
    <source>
        <strain evidence="2 3">PAC68</strain>
    </source>
</reference>
<evidence type="ECO:0000313" key="3">
    <source>
        <dbReference type="Proteomes" id="UP000050863"/>
    </source>
</evidence>
<sequence length="215" mass="24249">MSAPTPPVFDELFQAQFAQLVAWRRDVRRFRSDTVKGETIDALLDLMQLAPSVGNSQPWRWVNVESKDARDRIREDFARCNAEALASYETDRAIAYARLKLEGLQVAPVQFAVFCDQSTDQGANLGRRTMPLTLEYSVAGMLATFWLTARSVGLGVGWVSILDPVHVAKVLQVSEDWKFIAYLCVGWPQEEHIDPELVRHGWQDRTAAGRAVITR</sequence>
<dbReference type="Gene3D" id="3.40.109.10">
    <property type="entry name" value="NADH Oxidase"/>
    <property type="match status" value="1"/>
</dbReference>
<feature type="domain" description="Nitroreductase" evidence="1">
    <location>
        <begin position="21"/>
        <end position="187"/>
    </location>
</feature>